<proteinExistence type="inferred from homology"/>
<keyword evidence="8" id="KW-0472">Membrane</keyword>
<comment type="similarity">
    <text evidence="2">Belongs to the LolB family.</text>
</comment>
<evidence type="ECO:0000256" key="10">
    <source>
        <dbReference type="ARBA" id="ARBA00023186"/>
    </source>
</evidence>
<evidence type="ECO:0000256" key="1">
    <source>
        <dbReference type="ARBA" id="ARBA00004442"/>
    </source>
</evidence>
<evidence type="ECO:0000256" key="12">
    <source>
        <dbReference type="ARBA" id="ARBA00023288"/>
    </source>
</evidence>
<dbReference type="RefSeq" id="WP_078790386.1">
    <property type="nucleotide sequence ID" value="NZ_FUWR01000011.1"/>
</dbReference>
<keyword evidence="6 13" id="KW-0732">Signal</keyword>
<dbReference type="Proteomes" id="UP000190102">
    <property type="component" value="Unassembled WGS sequence"/>
</dbReference>
<evidence type="ECO:0000256" key="7">
    <source>
        <dbReference type="ARBA" id="ARBA00022927"/>
    </source>
</evidence>
<evidence type="ECO:0000256" key="6">
    <source>
        <dbReference type="ARBA" id="ARBA00022729"/>
    </source>
</evidence>
<evidence type="ECO:0000256" key="2">
    <source>
        <dbReference type="ARBA" id="ARBA00009696"/>
    </source>
</evidence>
<reference evidence="15" key="1">
    <citation type="submission" date="2017-02" db="EMBL/GenBank/DDBJ databases">
        <authorList>
            <person name="Varghese N."/>
            <person name="Submissions S."/>
        </authorList>
    </citation>
    <scope>NUCLEOTIDE SEQUENCE [LARGE SCALE GENOMIC DNA]</scope>
    <source>
        <strain evidence="15">ATCC BAA-34</strain>
    </source>
</reference>
<keyword evidence="10" id="KW-0143">Chaperone</keyword>
<evidence type="ECO:0000256" key="5">
    <source>
        <dbReference type="ARBA" id="ARBA00022448"/>
    </source>
</evidence>
<dbReference type="SUPFAM" id="SSF89392">
    <property type="entry name" value="Prokaryotic lipoproteins and lipoprotein localization factors"/>
    <property type="match status" value="1"/>
</dbReference>
<name>A0A1T4PWD0_9BACT</name>
<dbReference type="Pfam" id="PF03550">
    <property type="entry name" value="LolB"/>
    <property type="match status" value="1"/>
</dbReference>
<gene>
    <name evidence="14" type="ORF">SAMN02745119_02107</name>
</gene>
<dbReference type="PROSITE" id="PS51257">
    <property type="entry name" value="PROKAR_LIPOPROTEIN"/>
    <property type="match status" value="1"/>
</dbReference>
<dbReference type="AlphaFoldDB" id="A0A1T4PWD0"/>
<organism evidence="14 15">
    <name type="scientific">Trichlorobacter thiogenes</name>
    <dbReference type="NCBI Taxonomy" id="115783"/>
    <lineage>
        <taxon>Bacteria</taxon>
        <taxon>Pseudomonadati</taxon>
        <taxon>Thermodesulfobacteriota</taxon>
        <taxon>Desulfuromonadia</taxon>
        <taxon>Geobacterales</taxon>
        <taxon>Geobacteraceae</taxon>
        <taxon>Trichlorobacter</taxon>
    </lineage>
</organism>
<dbReference type="GO" id="GO:0009279">
    <property type="term" value="C:cell outer membrane"/>
    <property type="evidence" value="ECO:0007669"/>
    <property type="project" value="UniProtKB-SubCell"/>
</dbReference>
<comment type="subunit">
    <text evidence="3">Monomer.</text>
</comment>
<keyword evidence="12 14" id="KW-0449">Lipoprotein</keyword>
<comment type="subcellular location">
    <subcellularLocation>
        <location evidence="1">Cell outer membrane</location>
    </subcellularLocation>
</comment>
<keyword evidence="11" id="KW-0998">Cell outer membrane</keyword>
<dbReference type="GO" id="GO:0015031">
    <property type="term" value="P:protein transport"/>
    <property type="evidence" value="ECO:0007669"/>
    <property type="project" value="UniProtKB-KW"/>
</dbReference>
<dbReference type="InterPro" id="IPR029046">
    <property type="entry name" value="LolA/LolB/LppX"/>
</dbReference>
<dbReference type="InterPro" id="IPR004565">
    <property type="entry name" value="OM_lipoprot_LolB"/>
</dbReference>
<dbReference type="Gene3D" id="2.50.20.10">
    <property type="entry name" value="Lipoprotein localisation LolA/LolB/LppX"/>
    <property type="match status" value="1"/>
</dbReference>
<accession>A0A1T4PWD0</accession>
<dbReference type="STRING" id="115783.SAMN02745119_02107"/>
<sequence>MFRFCVLIILSALLSACATKPLFTDNSQVVPGRVVETLSSSVTLSLRTGEKNISGRGFMVYRRPDQMRLILLSPFGTTVMEAQLAGERLTLTYPADGVAYQGQIKDLPPATGQRGFAMLRWVLDSEPPIGAPASGVVEQQASQGGQEQITIKNGLVLEKSLKSGEQVRYRNHTVLAGVRLPLELQMESAEGDRIRLVLEEPEVNTELEEPMFNVPLQGLRLFPLSQLKAR</sequence>
<keyword evidence="15" id="KW-1185">Reference proteome</keyword>
<evidence type="ECO:0000256" key="13">
    <source>
        <dbReference type="SAM" id="SignalP"/>
    </source>
</evidence>
<keyword evidence="7" id="KW-0653">Protein transport</keyword>
<evidence type="ECO:0000256" key="4">
    <source>
        <dbReference type="ARBA" id="ARBA00016202"/>
    </source>
</evidence>
<feature type="signal peptide" evidence="13">
    <location>
        <begin position="1"/>
        <end position="18"/>
    </location>
</feature>
<dbReference type="OrthoDB" id="5395136at2"/>
<feature type="chain" id="PRO_5013092039" description="Outer-membrane lipoprotein LolB" evidence="13">
    <location>
        <begin position="19"/>
        <end position="230"/>
    </location>
</feature>
<evidence type="ECO:0000256" key="11">
    <source>
        <dbReference type="ARBA" id="ARBA00023237"/>
    </source>
</evidence>
<evidence type="ECO:0000313" key="15">
    <source>
        <dbReference type="Proteomes" id="UP000190102"/>
    </source>
</evidence>
<evidence type="ECO:0000256" key="9">
    <source>
        <dbReference type="ARBA" id="ARBA00023139"/>
    </source>
</evidence>
<evidence type="ECO:0000256" key="8">
    <source>
        <dbReference type="ARBA" id="ARBA00023136"/>
    </source>
</evidence>
<evidence type="ECO:0000256" key="3">
    <source>
        <dbReference type="ARBA" id="ARBA00011245"/>
    </source>
</evidence>
<protein>
    <recommendedName>
        <fullName evidence="4">Outer-membrane lipoprotein LolB</fullName>
    </recommendedName>
</protein>
<evidence type="ECO:0000313" key="14">
    <source>
        <dbReference type="EMBL" id="SJZ95607.1"/>
    </source>
</evidence>
<dbReference type="EMBL" id="FUWR01000011">
    <property type="protein sequence ID" value="SJZ95607.1"/>
    <property type="molecule type" value="Genomic_DNA"/>
</dbReference>
<keyword evidence="5" id="KW-0813">Transport</keyword>
<keyword evidence="9" id="KW-0564">Palmitate</keyword>